<keyword evidence="1" id="KW-0812">Transmembrane</keyword>
<dbReference type="InterPro" id="IPR057514">
    <property type="entry name" value="NTF2_SigF"/>
</dbReference>
<organism evidence="3 4">
    <name type="scientific">Hirsutella minnesotensis 3608</name>
    <dbReference type="NCBI Taxonomy" id="1043627"/>
    <lineage>
        <taxon>Eukaryota</taxon>
        <taxon>Fungi</taxon>
        <taxon>Dikarya</taxon>
        <taxon>Ascomycota</taxon>
        <taxon>Pezizomycotina</taxon>
        <taxon>Sordariomycetes</taxon>
        <taxon>Hypocreomycetidae</taxon>
        <taxon>Hypocreales</taxon>
        <taxon>Ophiocordycipitaceae</taxon>
        <taxon>Hirsutella</taxon>
    </lineage>
</organism>
<feature type="transmembrane region" description="Helical" evidence="1">
    <location>
        <begin position="177"/>
        <end position="200"/>
    </location>
</feature>
<evidence type="ECO:0000313" key="4">
    <source>
        <dbReference type="Proteomes" id="UP000054481"/>
    </source>
</evidence>
<name>A0A0F7ZLK0_9HYPO</name>
<dbReference type="PANTHER" id="PTHR35393">
    <property type="entry name" value="CHROMOSOME 1, WHOLE GENOME SHOTGUN SEQUENCE"/>
    <property type="match status" value="1"/>
</dbReference>
<feature type="domain" description="SigF-like NTF2-like" evidence="2">
    <location>
        <begin position="1"/>
        <end position="124"/>
    </location>
</feature>
<dbReference type="Pfam" id="PF24840">
    <property type="entry name" value="NTF2_SigF"/>
    <property type="match status" value="2"/>
</dbReference>
<keyword evidence="1" id="KW-1133">Transmembrane helix</keyword>
<feature type="domain" description="SigF-like NTF2-like" evidence="2">
    <location>
        <begin position="145"/>
        <end position="191"/>
    </location>
</feature>
<evidence type="ECO:0000313" key="3">
    <source>
        <dbReference type="EMBL" id="KJZ76491.1"/>
    </source>
</evidence>
<evidence type="ECO:0000256" key="1">
    <source>
        <dbReference type="SAM" id="Phobius"/>
    </source>
</evidence>
<dbReference type="AlphaFoldDB" id="A0A0F7ZLK0"/>
<dbReference type="Proteomes" id="UP000054481">
    <property type="component" value="Unassembled WGS sequence"/>
</dbReference>
<sequence>MEHPVREIGGVITTLCTGNPSEQTEALETYFLSNATFTHPFCRVPSFFKGTVPFAPNLDSRRVILFIYQWYRFLSPHVDITIDSAVFDQRTGQLFVSIRQIMTIWFLPFYKAPVSLVTVLQLRQRVTSPDASRESAALAGPGQERTRYFIASQEDLYQFNDCVQFVLPRIGPFFWNIWQLFATFLCIVGAILSMPLFLFLNRNMSAKKAL</sequence>
<proteinExistence type="predicted"/>
<keyword evidence="4" id="KW-1185">Reference proteome</keyword>
<dbReference type="EMBL" id="KQ030511">
    <property type="protein sequence ID" value="KJZ76491.1"/>
    <property type="molecule type" value="Genomic_DNA"/>
</dbReference>
<protein>
    <recommendedName>
        <fullName evidence="2">SigF-like NTF2-like domain-containing protein</fullName>
    </recommendedName>
</protein>
<dbReference type="PANTHER" id="PTHR35393:SF1">
    <property type="entry name" value="SNOAL-LIKE DOMAIN-CONTAINING PROTEIN"/>
    <property type="match status" value="1"/>
</dbReference>
<evidence type="ECO:0000259" key="2">
    <source>
        <dbReference type="Pfam" id="PF24840"/>
    </source>
</evidence>
<accession>A0A0F7ZLK0</accession>
<dbReference type="OrthoDB" id="2344312at2759"/>
<keyword evidence="1" id="KW-0472">Membrane</keyword>
<gene>
    <name evidence="3" type="ORF">HIM_04220</name>
</gene>
<reference evidence="3 4" key="1">
    <citation type="journal article" date="2014" name="Genome Biol. Evol.">
        <title>Comparative genomics and transcriptomics analyses reveal divergent lifestyle features of nematode endoparasitic fungus Hirsutella minnesotensis.</title>
        <authorList>
            <person name="Lai Y."/>
            <person name="Liu K."/>
            <person name="Zhang X."/>
            <person name="Zhang X."/>
            <person name="Li K."/>
            <person name="Wang N."/>
            <person name="Shu C."/>
            <person name="Wu Y."/>
            <person name="Wang C."/>
            <person name="Bushley K.E."/>
            <person name="Xiang M."/>
            <person name="Liu X."/>
        </authorList>
    </citation>
    <scope>NUCLEOTIDE SEQUENCE [LARGE SCALE GENOMIC DNA]</scope>
    <source>
        <strain evidence="3 4">3608</strain>
    </source>
</reference>